<feature type="transmembrane region" description="Helical" evidence="1">
    <location>
        <begin position="12"/>
        <end position="37"/>
    </location>
</feature>
<keyword evidence="1" id="KW-0472">Membrane</keyword>
<evidence type="ECO:0000256" key="1">
    <source>
        <dbReference type="SAM" id="Phobius"/>
    </source>
</evidence>
<feature type="transmembrane region" description="Helical" evidence="1">
    <location>
        <begin position="87"/>
        <end position="110"/>
    </location>
</feature>
<keyword evidence="1" id="KW-0812">Transmembrane</keyword>
<keyword evidence="3" id="KW-1185">Reference proteome</keyword>
<evidence type="ECO:0000313" key="2">
    <source>
        <dbReference type="EMBL" id="ULN53442.1"/>
    </source>
</evidence>
<feature type="transmembrane region" description="Helical" evidence="1">
    <location>
        <begin position="57"/>
        <end position="80"/>
    </location>
</feature>
<organism evidence="2 3">
    <name type="scientific">Mycolicibacillus parakoreensis</name>
    <dbReference type="NCBI Taxonomy" id="1069221"/>
    <lineage>
        <taxon>Bacteria</taxon>
        <taxon>Bacillati</taxon>
        <taxon>Actinomycetota</taxon>
        <taxon>Actinomycetes</taxon>
        <taxon>Mycobacteriales</taxon>
        <taxon>Mycobacteriaceae</taxon>
        <taxon>Mycolicibacillus</taxon>
    </lineage>
</organism>
<name>A0ABY3U7F2_9MYCO</name>
<evidence type="ECO:0000313" key="3">
    <source>
        <dbReference type="Proteomes" id="UP001055200"/>
    </source>
</evidence>
<sequence length="147" mass="14597">MESRKRSASSRTTLLAGWLSILAGAFLVVSSVVLLAFHLVSLLPPVSVNPSTGPLPVGALLTLGVAAAACTLLVGGVMLLRGRSLGRWIVVGTSLTAVALSLVGLVHGPLSASEMGWLLVPATIAALALASPAGASGSPPPTTAEPC</sequence>
<reference evidence="2" key="1">
    <citation type="submission" date="2022-08" db="EMBL/GenBank/DDBJ databases">
        <title>Complete genome sequence of 14 non-tuberculosis mycobacteria type-strains.</title>
        <authorList>
            <person name="Igarashi Y."/>
            <person name="Osugi A."/>
            <person name="Mitarai S."/>
        </authorList>
    </citation>
    <scope>NUCLEOTIDE SEQUENCE</scope>
    <source>
        <strain evidence="2">DSM 45575</strain>
    </source>
</reference>
<dbReference type="RefSeq" id="WP_240171693.1">
    <property type="nucleotide sequence ID" value="NZ_CP092365.1"/>
</dbReference>
<proteinExistence type="predicted"/>
<dbReference type="EMBL" id="CP092365">
    <property type="protein sequence ID" value="ULN53442.1"/>
    <property type="molecule type" value="Genomic_DNA"/>
</dbReference>
<accession>A0ABY3U7F2</accession>
<feature type="transmembrane region" description="Helical" evidence="1">
    <location>
        <begin position="116"/>
        <end position="135"/>
    </location>
</feature>
<evidence type="ECO:0008006" key="4">
    <source>
        <dbReference type="Google" id="ProtNLM"/>
    </source>
</evidence>
<protein>
    <recommendedName>
        <fullName evidence="4">Integral membrane protein</fullName>
    </recommendedName>
</protein>
<keyword evidence="1" id="KW-1133">Transmembrane helix</keyword>
<gene>
    <name evidence="2" type="ORF">MIU77_03605</name>
</gene>
<dbReference type="Proteomes" id="UP001055200">
    <property type="component" value="Chromosome"/>
</dbReference>